<feature type="compositionally biased region" description="Basic and acidic residues" evidence="1">
    <location>
        <begin position="436"/>
        <end position="445"/>
    </location>
</feature>
<comment type="caution">
    <text evidence="3">The sequence shown here is derived from an EMBL/GenBank/DDBJ whole genome shotgun (WGS) entry which is preliminary data.</text>
</comment>
<proteinExistence type="predicted"/>
<feature type="region of interest" description="Disordered" evidence="1">
    <location>
        <begin position="369"/>
        <end position="388"/>
    </location>
</feature>
<evidence type="ECO:0000313" key="4">
    <source>
        <dbReference type="Proteomes" id="UP000243723"/>
    </source>
</evidence>
<gene>
    <name evidence="3" type="ORF">B9Z65_8502</name>
</gene>
<evidence type="ECO:0000313" key="3">
    <source>
        <dbReference type="EMBL" id="PSK34176.1"/>
    </source>
</evidence>
<feature type="region of interest" description="Disordered" evidence="1">
    <location>
        <begin position="316"/>
        <end position="351"/>
    </location>
</feature>
<feature type="compositionally biased region" description="Basic and acidic residues" evidence="1">
    <location>
        <begin position="210"/>
        <end position="221"/>
    </location>
</feature>
<dbReference type="Pfam" id="PF12927">
    <property type="entry name" value="DUF3835"/>
    <property type="match status" value="1"/>
</dbReference>
<organism evidence="3 4">
    <name type="scientific">Elsinoe australis</name>
    <dbReference type="NCBI Taxonomy" id="40998"/>
    <lineage>
        <taxon>Eukaryota</taxon>
        <taxon>Fungi</taxon>
        <taxon>Dikarya</taxon>
        <taxon>Ascomycota</taxon>
        <taxon>Pezizomycotina</taxon>
        <taxon>Dothideomycetes</taxon>
        <taxon>Dothideomycetidae</taxon>
        <taxon>Myriangiales</taxon>
        <taxon>Elsinoaceae</taxon>
        <taxon>Elsinoe</taxon>
    </lineage>
</organism>
<dbReference type="GO" id="GO:0003714">
    <property type="term" value="F:transcription corepressor activity"/>
    <property type="evidence" value="ECO:0007669"/>
    <property type="project" value="TreeGrafter"/>
</dbReference>
<feature type="region of interest" description="Disordered" evidence="1">
    <location>
        <begin position="553"/>
        <end position="590"/>
    </location>
</feature>
<sequence>MDTMNAVDRQRVELEANMEKLEKALRHWQTWDAEYEGLKEELQELDDGAGADQINRIAADFGGELLNEKEIREIAGLDKDTLKEPRHIVGLVGRRQDYVQQNIRTVSKQVEAIRITLAGADEESQPSEQSSGPNLPVTEIIEELDEDDNVISSKVTNPEETTANIIETLRKAGVKDSNDAAPTAVEKPKDPVSKANDKAVAPETVATHKTRPDEPIDGDERSAELTDQFSDMLSRGQETNNAITADSTKSITPALVKGSFAENERVIELDDDDDFVGSTAVMPQDESPEDAQLRREMLNYHLNEVGNVVAEMDILDGDSDDDDYDGLEDLDNVSETSDISELEDEHGRSLKPVVTEDYRKQMQELERRLNGASMKNLGPEPAGIDVASPSTISNAVHEKTSLKSAVQQEPKKEQGGAKSVRFAADIDVSPDPSPKVAEKPTERKTVQRPVENPLSNTVMERFTTNETATQTDARAAKPIKVSRFKQSQAAKVAPTVEAPQPVQQPQTLSNSVLERSAAPTTRAPTEEDEFDPEVQQRQLTTEYYRLRNNMIREQGGFKLTEEDKEEPLMEEQEDGKVQKVSRFKAARLQR</sequence>
<dbReference type="InterPro" id="IPR039553">
    <property type="entry name" value="Prefoldin-like"/>
</dbReference>
<feature type="compositionally biased region" description="Polar residues" evidence="1">
    <location>
        <begin position="453"/>
        <end position="472"/>
    </location>
</feature>
<feature type="domain" description="DUF3835" evidence="2">
    <location>
        <begin position="508"/>
        <end position="588"/>
    </location>
</feature>
<dbReference type="OrthoDB" id="21413at2759"/>
<evidence type="ECO:0000259" key="2">
    <source>
        <dbReference type="Pfam" id="PF12927"/>
    </source>
</evidence>
<dbReference type="GO" id="GO:0000122">
    <property type="term" value="P:negative regulation of transcription by RNA polymerase II"/>
    <property type="evidence" value="ECO:0007669"/>
    <property type="project" value="TreeGrafter"/>
</dbReference>
<feature type="compositionally biased region" description="Acidic residues" evidence="1">
    <location>
        <begin position="562"/>
        <end position="573"/>
    </location>
</feature>
<dbReference type="InterPro" id="IPR052255">
    <property type="entry name" value="RNA_pol_II_subunit5-mediator"/>
</dbReference>
<keyword evidence="4" id="KW-1185">Reference proteome</keyword>
<dbReference type="PANTHER" id="PTHR15111:SF0">
    <property type="entry name" value="UNCONVENTIONAL PREFOLDIN RPB5 INTERACTOR 1"/>
    <property type="match status" value="1"/>
</dbReference>
<dbReference type="Pfam" id="PF13758">
    <property type="entry name" value="Prefoldin_3"/>
    <property type="match status" value="1"/>
</dbReference>
<feature type="compositionally biased region" description="Polar residues" evidence="1">
    <location>
        <begin position="501"/>
        <end position="523"/>
    </location>
</feature>
<dbReference type="AlphaFoldDB" id="A0A2P7YDY4"/>
<feature type="compositionally biased region" description="Basic residues" evidence="1">
    <location>
        <begin position="579"/>
        <end position="590"/>
    </location>
</feature>
<feature type="region of interest" description="Disordered" evidence="1">
    <location>
        <begin position="174"/>
        <end position="221"/>
    </location>
</feature>
<dbReference type="PANTHER" id="PTHR15111">
    <property type="entry name" value="RNA POLYMERASE II SUBUNIT 5-MEDIATING PROTEIN NNX3"/>
    <property type="match status" value="1"/>
</dbReference>
<name>A0A2P7YDY4_9PEZI</name>
<dbReference type="GO" id="GO:0003682">
    <property type="term" value="F:chromatin binding"/>
    <property type="evidence" value="ECO:0007669"/>
    <property type="project" value="TreeGrafter"/>
</dbReference>
<feature type="compositionally biased region" description="Acidic residues" evidence="1">
    <location>
        <begin position="316"/>
        <end position="344"/>
    </location>
</feature>
<protein>
    <recommendedName>
        <fullName evidence="2">DUF3835 domain-containing protein</fullName>
    </recommendedName>
</protein>
<dbReference type="GO" id="GO:0019212">
    <property type="term" value="F:phosphatase inhibitor activity"/>
    <property type="evidence" value="ECO:0007669"/>
    <property type="project" value="TreeGrafter"/>
</dbReference>
<reference evidence="3 4" key="1">
    <citation type="submission" date="2017-05" db="EMBL/GenBank/DDBJ databases">
        <title>Draft genome sequence of Elsinoe australis.</title>
        <authorList>
            <person name="Cheng Q."/>
        </authorList>
    </citation>
    <scope>NUCLEOTIDE SEQUENCE [LARGE SCALE GENOMIC DNA]</scope>
    <source>
        <strain evidence="3 4">NL1</strain>
    </source>
</reference>
<dbReference type="Proteomes" id="UP000243723">
    <property type="component" value="Unassembled WGS sequence"/>
</dbReference>
<feature type="region of interest" description="Disordered" evidence="1">
    <location>
        <begin position="399"/>
        <end position="536"/>
    </location>
</feature>
<accession>A0A2P7YDY4</accession>
<evidence type="ECO:0000256" key="1">
    <source>
        <dbReference type="SAM" id="MobiDB-lite"/>
    </source>
</evidence>
<dbReference type="EMBL" id="NHZQ01000447">
    <property type="protein sequence ID" value="PSK34176.1"/>
    <property type="molecule type" value="Genomic_DNA"/>
</dbReference>
<feature type="compositionally biased region" description="Basic and acidic residues" evidence="1">
    <location>
        <begin position="186"/>
        <end position="197"/>
    </location>
</feature>
<dbReference type="InterPro" id="IPR024325">
    <property type="entry name" value="DUF3835"/>
</dbReference>